<evidence type="ECO:0008006" key="3">
    <source>
        <dbReference type="Google" id="ProtNLM"/>
    </source>
</evidence>
<feature type="non-terminal residue" evidence="2">
    <location>
        <position position="216"/>
    </location>
</feature>
<keyword evidence="1" id="KW-0472">Membrane</keyword>
<evidence type="ECO:0000256" key="1">
    <source>
        <dbReference type="SAM" id="Phobius"/>
    </source>
</evidence>
<feature type="transmembrane region" description="Helical" evidence="1">
    <location>
        <begin position="154"/>
        <end position="176"/>
    </location>
</feature>
<dbReference type="PANTHER" id="PTHR15887:SF1">
    <property type="entry name" value="TRANSMEMBRANE PROTEIN 69"/>
    <property type="match status" value="1"/>
</dbReference>
<feature type="transmembrane region" description="Helical" evidence="1">
    <location>
        <begin position="85"/>
        <end position="105"/>
    </location>
</feature>
<feature type="transmembrane region" description="Helical" evidence="1">
    <location>
        <begin position="188"/>
        <end position="213"/>
    </location>
</feature>
<sequence>MLLQLSRQIGVQLCHKTLPVVGAYSGVWMQRGEKYNYHYPLKSSFTTSVVSCKESFLSERIRKEINFSVFKSVDFKELKSSPFPAIVYGFGGIIPFVFPPLYFIVGSYSPFLATSQLFYGATILAFVGGVKWGNALAKDNISHDQIGMSVIPSLVAWSSLLVPEPLGFLIVSSGLVGALYVDLVSSKYPPWFCAMRSTLTGIAVCSLITTLLCHIL</sequence>
<evidence type="ECO:0000313" key="2">
    <source>
        <dbReference type="EMBL" id="JAS44800.1"/>
    </source>
</evidence>
<keyword evidence="1" id="KW-0812">Transmembrane</keyword>
<dbReference type="PANTHER" id="PTHR15887">
    <property type="entry name" value="TRANSMEMBRANE PROTEIN 69"/>
    <property type="match status" value="1"/>
</dbReference>
<dbReference type="EMBL" id="GECZ01024969">
    <property type="protein sequence ID" value="JAS44800.1"/>
    <property type="molecule type" value="Transcribed_RNA"/>
</dbReference>
<reference evidence="2" key="1">
    <citation type="submission" date="2015-11" db="EMBL/GenBank/DDBJ databases">
        <title>De novo transcriptome assembly of four potential Pierce s Disease insect vectors from Arizona vineyards.</title>
        <authorList>
            <person name="Tassone E.E."/>
        </authorList>
    </citation>
    <scope>NUCLEOTIDE SEQUENCE</scope>
</reference>
<dbReference type="InterPro" id="IPR021836">
    <property type="entry name" value="DUF3429"/>
</dbReference>
<keyword evidence="1" id="KW-1133">Transmembrane helix</keyword>
<organism evidence="2">
    <name type="scientific">Cuerna arida</name>
    <dbReference type="NCBI Taxonomy" id="1464854"/>
    <lineage>
        <taxon>Eukaryota</taxon>
        <taxon>Metazoa</taxon>
        <taxon>Ecdysozoa</taxon>
        <taxon>Arthropoda</taxon>
        <taxon>Hexapoda</taxon>
        <taxon>Insecta</taxon>
        <taxon>Pterygota</taxon>
        <taxon>Neoptera</taxon>
        <taxon>Paraneoptera</taxon>
        <taxon>Hemiptera</taxon>
        <taxon>Auchenorrhyncha</taxon>
        <taxon>Membracoidea</taxon>
        <taxon>Cicadellidae</taxon>
        <taxon>Cicadellinae</taxon>
        <taxon>Proconiini</taxon>
        <taxon>Cuerna</taxon>
    </lineage>
</organism>
<dbReference type="AlphaFoldDB" id="A0A1B6F3L4"/>
<protein>
    <recommendedName>
        <fullName evidence="3">Transmembrane protein 69</fullName>
    </recommendedName>
</protein>
<accession>A0A1B6F3L4</accession>
<name>A0A1B6F3L4_9HEMI</name>
<dbReference type="Pfam" id="PF11911">
    <property type="entry name" value="DUF3429"/>
    <property type="match status" value="1"/>
</dbReference>
<feature type="transmembrane region" description="Helical" evidence="1">
    <location>
        <begin position="117"/>
        <end position="133"/>
    </location>
</feature>
<proteinExistence type="predicted"/>
<gene>
    <name evidence="2" type="ORF">g.42975</name>
</gene>